<dbReference type="InterPro" id="IPR011576">
    <property type="entry name" value="Pyridox_Oxase_N"/>
</dbReference>
<dbReference type="EMBL" id="BAAAWD010000008">
    <property type="protein sequence ID" value="GAA3009946.1"/>
    <property type="molecule type" value="Genomic_DNA"/>
</dbReference>
<protein>
    <submittedName>
        <fullName evidence="3">PPOX class F420-dependent oxidoreductase</fullName>
    </submittedName>
</protein>
<feature type="domain" description="Pyridoxamine 5'-phosphate oxidase N-terminal" evidence="2">
    <location>
        <begin position="16"/>
        <end position="107"/>
    </location>
</feature>
<dbReference type="Proteomes" id="UP001499930">
    <property type="component" value="Unassembled WGS sequence"/>
</dbReference>
<dbReference type="InterPro" id="IPR012349">
    <property type="entry name" value="Split_barrel_FMN-bd"/>
</dbReference>
<comment type="caution">
    <text evidence="3">The sequence shown here is derived from an EMBL/GenBank/DDBJ whole genome shotgun (WGS) entry which is preliminary data.</text>
</comment>
<dbReference type="InterPro" id="IPR052019">
    <property type="entry name" value="F420H2_bilvrd_red/Heme_oxyg"/>
</dbReference>
<reference evidence="3 4" key="1">
    <citation type="journal article" date="2019" name="Int. J. Syst. Evol. Microbiol.">
        <title>The Global Catalogue of Microorganisms (GCM) 10K type strain sequencing project: providing services to taxonomists for standard genome sequencing and annotation.</title>
        <authorList>
            <consortium name="The Broad Institute Genomics Platform"/>
            <consortium name="The Broad Institute Genome Sequencing Center for Infectious Disease"/>
            <person name="Wu L."/>
            <person name="Ma J."/>
        </authorList>
    </citation>
    <scope>NUCLEOTIDE SEQUENCE [LARGE SCALE GENOMIC DNA]</scope>
    <source>
        <strain evidence="3 4">JCM 3106</strain>
    </source>
</reference>
<gene>
    <name evidence="3" type="ORF">GCM10017559_35510</name>
</gene>
<dbReference type="InterPro" id="IPR024031">
    <property type="entry name" value="MSMEG_5819/OxyR"/>
</dbReference>
<dbReference type="RefSeq" id="WP_344896062.1">
    <property type="nucleotide sequence ID" value="NZ_BAAAWD010000008.1"/>
</dbReference>
<dbReference type="PANTHER" id="PTHR35176">
    <property type="entry name" value="HEME OXYGENASE HI_0854-RELATED"/>
    <property type="match status" value="1"/>
</dbReference>
<name>A0ABN3XZG1_9ACTN</name>
<dbReference type="PANTHER" id="PTHR35176:SF6">
    <property type="entry name" value="HEME OXYGENASE HI_0854-RELATED"/>
    <property type="match status" value="1"/>
</dbReference>
<accession>A0ABN3XZG1</accession>
<dbReference type="NCBIfam" id="TIGR04023">
    <property type="entry name" value="PPOX_MSMEG_5819"/>
    <property type="match status" value="1"/>
</dbReference>
<keyword evidence="1" id="KW-0560">Oxidoreductase</keyword>
<dbReference type="Pfam" id="PF01243">
    <property type="entry name" value="PNPOx_N"/>
    <property type="match status" value="1"/>
</dbReference>
<evidence type="ECO:0000313" key="3">
    <source>
        <dbReference type="EMBL" id="GAA3009946.1"/>
    </source>
</evidence>
<evidence type="ECO:0000256" key="1">
    <source>
        <dbReference type="ARBA" id="ARBA00023002"/>
    </source>
</evidence>
<proteinExistence type="predicted"/>
<sequence length="140" mass="15185">MSGIDTTVFTEGEIAYLSTQRLGRLATIAPDDGPQVNPVSCYYNPLTNTIDIGGHNMAASRKYRNVRARPRAAVVVDDMPGGMDSIRCLEIRGTAEAIDTPSDSAARTFGAIIRIHPRRVISWGIDPPHRARGARSIPRG</sequence>
<keyword evidence="4" id="KW-1185">Reference proteome</keyword>
<organism evidence="3 4">
    <name type="scientific">Streptosporangium longisporum</name>
    <dbReference type="NCBI Taxonomy" id="46187"/>
    <lineage>
        <taxon>Bacteria</taxon>
        <taxon>Bacillati</taxon>
        <taxon>Actinomycetota</taxon>
        <taxon>Actinomycetes</taxon>
        <taxon>Streptosporangiales</taxon>
        <taxon>Streptosporangiaceae</taxon>
        <taxon>Streptosporangium</taxon>
    </lineage>
</organism>
<evidence type="ECO:0000259" key="2">
    <source>
        <dbReference type="Pfam" id="PF01243"/>
    </source>
</evidence>
<dbReference type="Gene3D" id="2.30.110.10">
    <property type="entry name" value="Electron Transport, Fmn-binding Protein, Chain A"/>
    <property type="match status" value="1"/>
</dbReference>
<dbReference type="SUPFAM" id="SSF50475">
    <property type="entry name" value="FMN-binding split barrel"/>
    <property type="match status" value="1"/>
</dbReference>
<evidence type="ECO:0000313" key="4">
    <source>
        <dbReference type="Proteomes" id="UP001499930"/>
    </source>
</evidence>